<gene>
    <name evidence="10" type="ORF">K469DRAFT_739665</name>
</gene>
<evidence type="ECO:0000256" key="6">
    <source>
        <dbReference type="ARBA" id="ARBA00023004"/>
    </source>
</evidence>
<keyword evidence="11" id="KW-1185">Reference proteome</keyword>
<evidence type="ECO:0000256" key="3">
    <source>
        <dbReference type="ARBA" id="ARBA00022617"/>
    </source>
</evidence>
<evidence type="ECO:0000256" key="9">
    <source>
        <dbReference type="RuleBase" id="RU000461"/>
    </source>
</evidence>
<evidence type="ECO:0000313" key="10">
    <source>
        <dbReference type="EMBL" id="KAF2183916.1"/>
    </source>
</evidence>
<keyword evidence="7 9" id="KW-0503">Monooxygenase</keyword>
<dbReference type="AlphaFoldDB" id="A0A6A6E1Y3"/>
<evidence type="ECO:0000256" key="4">
    <source>
        <dbReference type="ARBA" id="ARBA00022723"/>
    </source>
</evidence>
<keyword evidence="6 8" id="KW-0408">Iron</keyword>
<sequence>MFIGGFECKYTISCWVYNIFFHSLKNIPGPLLWKTSRLPFLISMLRGNLPLRVKEHHDRYGAVVRVAPDELSFLDGWKDIYSSKYLDRPRQWRIIPPGVEADDLISATTAIHARFRKAILPGFSLKARDKQEPLVTHYVDLLMEKLQNLGGEGTKEKPSVVNMVEWISYAAFDMTSDLGWGRPLQCLETGRYQPWMTMITQYQAALFAVAFKYYPPLGRLVAFLTPSFALEALNTVMSIARENVQHRLALSTERPDFIGPIIAHNKSSPAKALSLAEMETNSTLFVLGGTEPTTVALTGTLQLLLTNPACMEKICAEVRSAFATEKDITASSTEGLQYLNAVLREGLRMCPPFPDGLRRVISNNGTTIAGVFVPAGMTVSSACWSTFQSASMFHEPQKFAPERWIEGVAVKEGEKLSPYASDRRDAFYPFSLGPRNCPGQHLAWMEMRILLARLLWKFEFGVPEGKHFMEWTQQKIFWHWQQEEVEVEISVRADTHN</sequence>
<organism evidence="10 11">
    <name type="scientific">Zopfia rhizophila CBS 207.26</name>
    <dbReference type="NCBI Taxonomy" id="1314779"/>
    <lineage>
        <taxon>Eukaryota</taxon>
        <taxon>Fungi</taxon>
        <taxon>Dikarya</taxon>
        <taxon>Ascomycota</taxon>
        <taxon>Pezizomycotina</taxon>
        <taxon>Dothideomycetes</taxon>
        <taxon>Dothideomycetes incertae sedis</taxon>
        <taxon>Zopfiaceae</taxon>
        <taxon>Zopfia</taxon>
    </lineage>
</organism>
<dbReference type="Proteomes" id="UP000800200">
    <property type="component" value="Unassembled WGS sequence"/>
</dbReference>
<dbReference type="InterPro" id="IPR001128">
    <property type="entry name" value="Cyt_P450"/>
</dbReference>
<keyword evidence="5 9" id="KW-0560">Oxidoreductase</keyword>
<dbReference type="Gene3D" id="1.10.630.10">
    <property type="entry name" value="Cytochrome P450"/>
    <property type="match status" value="1"/>
</dbReference>
<dbReference type="GO" id="GO:0016705">
    <property type="term" value="F:oxidoreductase activity, acting on paired donors, with incorporation or reduction of molecular oxygen"/>
    <property type="evidence" value="ECO:0007669"/>
    <property type="project" value="InterPro"/>
</dbReference>
<evidence type="ECO:0000256" key="5">
    <source>
        <dbReference type="ARBA" id="ARBA00023002"/>
    </source>
</evidence>
<keyword evidence="3 8" id="KW-0349">Heme</keyword>
<dbReference type="InterPro" id="IPR017972">
    <property type="entry name" value="Cyt_P450_CS"/>
</dbReference>
<dbReference type="PANTHER" id="PTHR24305">
    <property type="entry name" value="CYTOCHROME P450"/>
    <property type="match status" value="1"/>
</dbReference>
<protein>
    <submittedName>
        <fullName evidence="10">Cytochrome P450 ClCP1</fullName>
    </submittedName>
</protein>
<dbReference type="GO" id="GO:0005506">
    <property type="term" value="F:iron ion binding"/>
    <property type="evidence" value="ECO:0007669"/>
    <property type="project" value="InterPro"/>
</dbReference>
<dbReference type="PRINTS" id="PR00385">
    <property type="entry name" value="P450"/>
</dbReference>
<dbReference type="GO" id="GO:0020037">
    <property type="term" value="F:heme binding"/>
    <property type="evidence" value="ECO:0007669"/>
    <property type="project" value="InterPro"/>
</dbReference>
<reference evidence="10" key="1">
    <citation type="journal article" date="2020" name="Stud. Mycol.">
        <title>101 Dothideomycetes genomes: a test case for predicting lifestyles and emergence of pathogens.</title>
        <authorList>
            <person name="Haridas S."/>
            <person name="Albert R."/>
            <person name="Binder M."/>
            <person name="Bloem J."/>
            <person name="Labutti K."/>
            <person name="Salamov A."/>
            <person name="Andreopoulos B."/>
            <person name="Baker S."/>
            <person name="Barry K."/>
            <person name="Bills G."/>
            <person name="Bluhm B."/>
            <person name="Cannon C."/>
            <person name="Castanera R."/>
            <person name="Culley D."/>
            <person name="Daum C."/>
            <person name="Ezra D."/>
            <person name="Gonzalez J."/>
            <person name="Henrissat B."/>
            <person name="Kuo A."/>
            <person name="Liang C."/>
            <person name="Lipzen A."/>
            <person name="Lutzoni F."/>
            <person name="Magnuson J."/>
            <person name="Mondo S."/>
            <person name="Nolan M."/>
            <person name="Ohm R."/>
            <person name="Pangilinan J."/>
            <person name="Park H.-J."/>
            <person name="Ramirez L."/>
            <person name="Alfaro M."/>
            <person name="Sun H."/>
            <person name="Tritt A."/>
            <person name="Yoshinaga Y."/>
            <person name="Zwiers L.-H."/>
            <person name="Turgeon B."/>
            <person name="Goodwin S."/>
            <person name="Spatafora J."/>
            <person name="Crous P."/>
            <person name="Grigoriev I."/>
        </authorList>
    </citation>
    <scope>NUCLEOTIDE SEQUENCE</scope>
    <source>
        <strain evidence="10">CBS 207.26</strain>
    </source>
</reference>
<dbReference type="InterPro" id="IPR036396">
    <property type="entry name" value="Cyt_P450_sf"/>
</dbReference>
<dbReference type="SUPFAM" id="SSF48264">
    <property type="entry name" value="Cytochrome P450"/>
    <property type="match status" value="1"/>
</dbReference>
<comment type="similarity">
    <text evidence="2 9">Belongs to the cytochrome P450 family.</text>
</comment>
<feature type="binding site" description="axial binding residue" evidence="8">
    <location>
        <position position="437"/>
    </location>
    <ligand>
        <name>heme</name>
        <dbReference type="ChEBI" id="CHEBI:30413"/>
    </ligand>
    <ligandPart>
        <name>Fe</name>
        <dbReference type="ChEBI" id="CHEBI:18248"/>
    </ligandPart>
</feature>
<dbReference type="EMBL" id="ML994640">
    <property type="protein sequence ID" value="KAF2183916.1"/>
    <property type="molecule type" value="Genomic_DNA"/>
</dbReference>
<evidence type="ECO:0000256" key="2">
    <source>
        <dbReference type="ARBA" id="ARBA00010617"/>
    </source>
</evidence>
<comment type="cofactor">
    <cofactor evidence="1 8">
        <name>heme</name>
        <dbReference type="ChEBI" id="CHEBI:30413"/>
    </cofactor>
</comment>
<dbReference type="PANTHER" id="PTHR24305:SF29">
    <property type="entry name" value="BENZOATE-PARA-HYDROXYLASE"/>
    <property type="match status" value="1"/>
</dbReference>
<name>A0A6A6E1Y3_9PEZI</name>
<evidence type="ECO:0000256" key="1">
    <source>
        <dbReference type="ARBA" id="ARBA00001971"/>
    </source>
</evidence>
<dbReference type="Pfam" id="PF00067">
    <property type="entry name" value="p450"/>
    <property type="match status" value="1"/>
</dbReference>
<dbReference type="OrthoDB" id="1470350at2759"/>
<evidence type="ECO:0000313" key="11">
    <source>
        <dbReference type="Proteomes" id="UP000800200"/>
    </source>
</evidence>
<dbReference type="InterPro" id="IPR002401">
    <property type="entry name" value="Cyt_P450_E_grp-I"/>
</dbReference>
<dbReference type="CDD" id="cd11058">
    <property type="entry name" value="CYP60B-like"/>
    <property type="match status" value="1"/>
</dbReference>
<evidence type="ECO:0000256" key="8">
    <source>
        <dbReference type="PIRSR" id="PIRSR602401-1"/>
    </source>
</evidence>
<keyword evidence="4 8" id="KW-0479">Metal-binding</keyword>
<dbReference type="GO" id="GO:0004497">
    <property type="term" value="F:monooxygenase activity"/>
    <property type="evidence" value="ECO:0007669"/>
    <property type="project" value="UniProtKB-KW"/>
</dbReference>
<proteinExistence type="inferred from homology"/>
<accession>A0A6A6E1Y3</accession>
<dbReference type="InterPro" id="IPR050121">
    <property type="entry name" value="Cytochrome_P450_monoxygenase"/>
</dbReference>
<dbReference type="PROSITE" id="PS00086">
    <property type="entry name" value="CYTOCHROME_P450"/>
    <property type="match status" value="1"/>
</dbReference>
<dbReference type="PRINTS" id="PR00463">
    <property type="entry name" value="EP450I"/>
</dbReference>
<evidence type="ECO:0000256" key="7">
    <source>
        <dbReference type="ARBA" id="ARBA00023033"/>
    </source>
</evidence>